<dbReference type="Proteomes" id="UP000800200">
    <property type="component" value="Unassembled WGS sequence"/>
</dbReference>
<dbReference type="EMBL" id="ML994660">
    <property type="protein sequence ID" value="KAF2180017.1"/>
    <property type="molecule type" value="Genomic_DNA"/>
</dbReference>
<reference evidence="1" key="1">
    <citation type="journal article" date="2020" name="Stud. Mycol.">
        <title>101 Dothideomycetes genomes: a test case for predicting lifestyles and emergence of pathogens.</title>
        <authorList>
            <person name="Haridas S."/>
            <person name="Albert R."/>
            <person name="Binder M."/>
            <person name="Bloem J."/>
            <person name="Labutti K."/>
            <person name="Salamov A."/>
            <person name="Andreopoulos B."/>
            <person name="Baker S."/>
            <person name="Barry K."/>
            <person name="Bills G."/>
            <person name="Bluhm B."/>
            <person name="Cannon C."/>
            <person name="Castanera R."/>
            <person name="Culley D."/>
            <person name="Daum C."/>
            <person name="Ezra D."/>
            <person name="Gonzalez J."/>
            <person name="Henrissat B."/>
            <person name="Kuo A."/>
            <person name="Liang C."/>
            <person name="Lipzen A."/>
            <person name="Lutzoni F."/>
            <person name="Magnuson J."/>
            <person name="Mondo S."/>
            <person name="Nolan M."/>
            <person name="Ohm R."/>
            <person name="Pangilinan J."/>
            <person name="Park H.-J."/>
            <person name="Ramirez L."/>
            <person name="Alfaro M."/>
            <person name="Sun H."/>
            <person name="Tritt A."/>
            <person name="Yoshinaga Y."/>
            <person name="Zwiers L.-H."/>
            <person name="Turgeon B."/>
            <person name="Goodwin S."/>
            <person name="Spatafora J."/>
            <person name="Crous P."/>
            <person name="Grigoriev I."/>
        </authorList>
    </citation>
    <scope>NUCLEOTIDE SEQUENCE</scope>
    <source>
        <strain evidence="1">CBS 207.26</strain>
    </source>
</reference>
<organism evidence="1 2">
    <name type="scientific">Zopfia rhizophila CBS 207.26</name>
    <dbReference type="NCBI Taxonomy" id="1314779"/>
    <lineage>
        <taxon>Eukaryota</taxon>
        <taxon>Fungi</taxon>
        <taxon>Dikarya</taxon>
        <taxon>Ascomycota</taxon>
        <taxon>Pezizomycotina</taxon>
        <taxon>Dothideomycetes</taxon>
        <taxon>Dothideomycetes incertae sedis</taxon>
        <taxon>Zopfiaceae</taxon>
        <taxon>Zopfia</taxon>
    </lineage>
</organism>
<evidence type="ECO:0000313" key="2">
    <source>
        <dbReference type="Proteomes" id="UP000800200"/>
    </source>
</evidence>
<keyword evidence="2" id="KW-1185">Reference proteome</keyword>
<accession>A0A6A6DKG9</accession>
<protein>
    <recommendedName>
        <fullName evidence="3">Heterokaryon incompatibility domain-containing protein</fullName>
    </recommendedName>
</protein>
<name>A0A6A6DKG9_9PEZI</name>
<gene>
    <name evidence="1" type="ORF">K469DRAFT_292765</name>
</gene>
<evidence type="ECO:0008006" key="3">
    <source>
        <dbReference type="Google" id="ProtNLM"/>
    </source>
</evidence>
<dbReference type="AlphaFoldDB" id="A0A6A6DKG9"/>
<sequence length="230" mass="26043">MATGARQGPPGPQVVRTNVLERVFFKNPPGNEEIEDGDLTGTTIEFHKEATFPLHQYGLCLEISRMGKESFRAHTIFYLLRLMEFLSRVTHLGMLSMSTRYPDLICGWLNDYDSEHGQRPSTISMSTRSEFGFRVIHVQNYCVVPAPQPCQYAALSYVWGNVQQPVLRGDNINLWISRCSLLNIAPQTIKDAITVCQLLRLSQIFICGSLGTNVYKRPFFLLLAELTDPL</sequence>
<proteinExistence type="predicted"/>
<evidence type="ECO:0000313" key="1">
    <source>
        <dbReference type="EMBL" id="KAF2180017.1"/>
    </source>
</evidence>